<dbReference type="SUPFAM" id="SSF51905">
    <property type="entry name" value="FAD/NAD(P)-binding domain"/>
    <property type="match status" value="1"/>
</dbReference>
<protein>
    <submittedName>
        <fullName evidence="3">Bifunctional 3-(3-hydroxy-phenyl)propionate/3-hydroxycinnamic acid hydroxylase</fullName>
    </submittedName>
</protein>
<dbReference type="Gene3D" id="3.30.70.2450">
    <property type="match status" value="1"/>
</dbReference>
<evidence type="ECO:0000256" key="1">
    <source>
        <dbReference type="ARBA" id="ARBA00023002"/>
    </source>
</evidence>
<dbReference type="EMBL" id="JBEZFP010000003">
    <property type="protein sequence ID" value="MEU8132295.1"/>
    <property type="molecule type" value="Genomic_DNA"/>
</dbReference>
<evidence type="ECO:0000313" key="3">
    <source>
        <dbReference type="EMBL" id="MEU8132295.1"/>
    </source>
</evidence>
<dbReference type="InterPro" id="IPR002938">
    <property type="entry name" value="FAD-bd"/>
</dbReference>
<feature type="domain" description="FAD-binding" evidence="2">
    <location>
        <begin position="8"/>
        <end position="352"/>
    </location>
</feature>
<name>A0ABV3D975_9ACTN</name>
<gene>
    <name evidence="3" type="ORF">AB0C36_02175</name>
</gene>
<dbReference type="InterPro" id="IPR050631">
    <property type="entry name" value="PheA/TfdB_FAD_monoxygenase"/>
</dbReference>
<evidence type="ECO:0000313" key="4">
    <source>
        <dbReference type="Proteomes" id="UP001551482"/>
    </source>
</evidence>
<evidence type="ECO:0000259" key="2">
    <source>
        <dbReference type="Pfam" id="PF01494"/>
    </source>
</evidence>
<dbReference type="PRINTS" id="PR00420">
    <property type="entry name" value="RNGMNOXGNASE"/>
</dbReference>
<keyword evidence="1" id="KW-0560">Oxidoreductase</keyword>
<sequence>MTVADGLDCDVAVVGYGPVGQALAIRLAGLGHRVTVVERRTTPYLLPRAVHFDDEIARFLGEMELGPRLADVSEPAVDYDWRNAAGETLLHFDWSGFGPSGWPTANMFSQPALEAVLTAKAESLPGVTVLRGHQAVALTDRGDHAELRVRAAGADGDRDGSDELTLRASYVVGCDGANSFVRDVLGTTVTDLGFHYDWLIVDVIPHEERVWRPFNLQVCDPARPSTAVSGGPGRRRWEFMRLPGETIADLDDAGTAWRLLADWGITADNATLERHTVYTFEARWADTWRSGRLLIAGDAAHLMPPFAGQGMCSGMRDVANLAWKLDLVLSGRSGDALLDTYGSERSAHVRNAIGISVELGNVICLTDPEAAKGRDEYLLGAGGDPETALPPVPPAVLGPGVVRADAHGAPVGSAGQPTPQGRVADAAGRTGLFDQIAGPGFVIATTVDPRDALTAEARALVQLIGARVVHIVPEGSPLTAAEPVSANDSTDLEILRVADVEGFYLPHMRAVGHEVAIVRPDHYLFGAAASSADLPGLLADLAARLHLHPLGDAA</sequence>
<dbReference type="PANTHER" id="PTHR43476:SF3">
    <property type="entry name" value="FAD-BINDING MONOOXYGENASE"/>
    <property type="match status" value="1"/>
</dbReference>
<comment type="caution">
    <text evidence="3">The sequence shown here is derived from an EMBL/GenBank/DDBJ whole genome shotgun (WGS) entry which is preliminary data.</text>
</comment>
<organism evidence="3 4">
    <name type="scientific">Streptodolium elevatio</name>
    <dbReference type="NCBI Taxonomy" id="3157996"/>
    <lineage>
        <taxon>Bacteria</taxon>
        <taxon>Bacillati</taxon>
        <taxon>Actinomycetota</taxon>
        <taxon>Actinomycetes</taxon>
        <taxon>Kitasatosporales</taxon>
        <taxon>Streptomycetaceae</taxon>
        <taxon>Streptodolium</taxon>
    </lineage>
</organism>
<proteinExistence type="predicted"/>
<keyword evidence="4" id="KW-1185">Reference proteome</keyword>
<dbReference type="NCBIfam" id="NF004829">
    <property type="entry name" value="PRK06183.1-3"/>
    <property type="match status" value="1"/>
</dbReference>
<dbReference type="Gene3D" id="3.50.50.60">
    <property type="entry name" value="FAD/NAD(P)-binding domain"/>
    <property type="match status" value="1"/>
</dbReference>
<reference evidence="3 4" key="1">
    <citation type="submission" date="2024-06" db="EMBL/GenBank/DDBJ databases">
        <title>The Natural Products Discovery Center: Release of the First 8490 Sequenced Strains for Exploring Actinobacteria Biosynthetic Diversity.</title>
        <authorList>
            <person name="Kalkreuter E."/>
            <person name="Kautsar S.A."/>
            <person name="Yang D."/>
            <person name="Bader C.D."/>
            <person name="Teijaro C.N."/>
            <person name="Fluegel L."/>
            <person name="Davis C.M."/>
            <person name="Simpson J.R."/>
            <person name="Lauterbach L."/>
            <person name="Steele A.D."/>
            <person name="Gui C."/>
            <person name="Meng S."/>
            <person name="Li G."/>
            <person name="Viehrig K."/>
            <person name="Ye F."/>
            <person name="Su P."/>
            <person name="Kiefer A.F."/>
            <person name="Nichols A."/>
            <person name="Cepeda A.J."/>
            <person name="Yan W."/>
            <person name="Fan B."/>
            <person name="Jiang Y."/>
            <person name="Adhikari A."/>
            <person name="Zheng C.-J."/>
            <person name="Schuster L."/>
            <person name="Cowan T.M."/>
            <person name="Smanski M.J."/>
            <person name="Chevrette M.G."/>
            <person name="De Carvalho L.P.S."/>
            <person name="Shen B."/>
        </authorList>
    </citation>
    <scope>NUCLEOTIDE SEQUENCE [LARGE SCALE GENOMIC DNA]</scope>
    <source>
        <strain evidence="3 4">NPDC048946</strain>
    </source>
</reference>
<dbReference type="Proteomes" id="UP001551482">
    <property type="component" value="Unassembled WGS sequence"/>
</dbReference>
<dbReference type="InterPro" id="IPR036188">
    <property type="entry name" value="FAD/NAD-bd_sf"/>
</dbReference>
<dbReference type="PANTHER" id="PTHR43476">
    <property type="entry name" value="3-(3-HYDROXY-PHENYL)PROPIONATE/3-HYDROXYCINNAMIC ACID HYDROXYLASE"/>
    <property type="match status" value="1"/>
</dbReference>
<accession>A0ABV3D975</accession>
<dbReference type="RefSeq" id="WP_358347874.1">
    <property type="nucleotide sequence ID" value="NZ_JBEZFP010000003.1"/>
</dbReference>
<dbReference type="Pfam" id="PF01494">
    <property type="entry name" value="FAD_binding_3"/>
    <property type="match status" value="1"/>
</dbReference>